<dbReference type="HOGENOM" id="CLU_348618_0_0_1"/>
<comment type="subcellular location">
    <subcellularLocation>
        <location evidence="1">Nucleus speckle</location>
    </subcellularLocation>
</comment>
<evidence type="ECO:0000259" key="9">
    <source>
        <dbReference type="SMART" id="SM01275"/>
    </source>
</evidence>
<keyword evidence="5" id="KW-0010">Activator</keyword>
<feature type="compositionally biased region" description="Polar residues" evidence="8">
    <location>
        <begin position="294"/>
        <end position="324"/>
    </location>
</feature>
<dbReference type="OMA" id="GQANHEG"/>
<dbReference type="PANTHER" id="PTHR15692:SF20">
    <property type="entry name" value="NEUROGENIC MASTERMIND-LIKE N-TERMINAL DOMAIN-CONTAINING PROTEIN"/>
    <property type="match status" value="1"/>
</dbReference>
<dbReference type="Pfam" id="PF20802">
    <property type="entry name" value="MAML1_3_TAD1"/>
    <property type="match status" value="1"/>
</dbReference>
<feature type="region of interest" description="Disordered" evidence="8">
    <location>
        <begin position="113"/>
        <end position="135"/>
    </location>
</feature>
<feature type="region of interest" description="Disordered" evidence="8">
    <location>
        <begin position="173"/>
        <end position="196"/>
    </location>
</feature>
<feature type="compositionally biased region" description="Polar residues" evidence="8">
    <location>
        <begin position="331"/>
        <end position="349"/>
    </location>
</feature>
<keyword evidence="6" id="KW-0804">Transcription</keyword>
<dbReference type="PANTHER" id="PTHR15692">
    <property type="entry name" value="MASTERMIND-LIKE"/>
    <property type="match status" value="1"/>
</dbReference>
<evidence type="ECO:0000256" key="6">
    <source>
        <dbReference type="ARBA" id="ARBA00023163"/>
    </source>
</evidence>
<feature type="region of interest" description="Disordered" evidence="8">
    <location>
        <begin position="294"/>
        <end position="359"/>
    </location>
</feature>
<evidence type="ECO:0000313" key="10">
    <source>
        <dbReference type="EMBL" id="EDO35403.1"/>
    </source>
</evidence>
<dbReference type="AlphaFoldDB" id="A7SLJ1"/>
<feature type="compositionally biased region" description="Basic and acidic residues" evidence="8">
    <location>
        <begin position="70"/>
        <end position="80"/>
    </location>
</feature>
<dbReference type="KEGG" id="nve:5506834"/>
<organism evidence="10 11">
    <name type="scientific">Nematostella vectensis</name>
    <name type="common">Starlet sea anemone</name>
    <dbReference type="NCBI Taxonomy" id="45351"/>
    <lineage>
        <taxon>Eukaryota</taxon>
        <taxon>Metazoa</taxon>
        <taxon>Cnidaria</taxon>
        <taxon>Anthozoa</taxon>
        <taxon>Hexacorallia</taxon>
        <taxon>Actiniaria</taxon>
        <taxon>Edwardsiidae</taxon>
        <taxon>Nematostella</taxon>
    </lineage>
</organism>
<dbReference type="OrthoDB" id="5982619at2759"/>
<evidence type="ECO:0000256" key="8">
    <source>
        <dbReference type="SAM" id="MobiDB-lite"/>
    </source>
</evidence>
<sequence length="809" mass="89218">MGDTGMTPKHRVVVDKLRVRLTGYREHHNTCQSKQDRLQALREDQVRQDAAMLHQRAIDRSAVKMQPKMKLHDAGAKNEHQSNGPEVGKSTTAKLQQQILKRKYDQGLSNTVNILNNDKENGQGSESLSKYQRTDEFSNTGLQSHELQGMNLGSQHDQHSTAASSQQLDSIETLSNPNLSTGGHFVNDGSRSSPLLTNNTEAYNVRLQSQSPNTLQQAPSEFKQEPRQIVVSCDGGRLSVPGAPHEAMANGVSISNTSVRTSENNNTNDGFAGQGLQQELKDFEDVLRKYQSQSYKGSPINNNEISPQQHRQLQRPSQPGQMDNVTRETRSAQQSPSSLTNPVSTQKHQFTGGQQGATGPTALHLQQLARQAQSQRARGFIENPDQDSTNMSQYSAQNMQYYDMRFASSGSQAQVPNTGTMPQVTPAGRLRPPMPPSTSDQYGNMYSSKDQNQSIMSTGFPSNASLQYQRMMHSQASQQALYNRMNAQQNMSQRLSHPSIPEQQAYNPYGNQQVMSQAPPQVNNMSMQNMPAYSSSGYPNMRGNQFQRQLSMPVMSQGYPNQEQYAQQMQQYQVNEQQGPMPQQQQPQGDMNCGSYQYNRRNSFPLYHRAMSQPAGAYGQANHEGYNGPMSQMRGMPGQAPSMIEGQGGPAQGYAYNSRTPNMTAPQSNQILHLQGQQRVNATMATPGVQIQQQHPDHGMAYGGSAMRDLNSQSVTQDMKYSNRSDIQKTVGGYNGTMGMPEAGSVPVSRNNNNDTQFNAFSPLAALEKAPSLTSLLDQSSGNLTNLETTYTGSIPNLELLGDIIGQGV</sequence>
<gene>
    <name evidence="10" type="ORF">NEMVEDRAFT_v1g214142</name>
</gene>
<dbReference type="Gene3D" id="6.10.250.970">
    <property type="match status" value="1"/>
</dbReference>
<comment type="similarity">
    <text evidence="2">Belongs to the mastermind family.</text>
</comment>
<keyword evidence="3" id="KW-0914">Notch signaling pathway</keyword>
<dbReference type="Pfam" id="PF09596">
    <property type="entry name" value="MamL-1"/>
    <property type="match status" value="1"/>
</dbReference>
<feature type="domain" description="Neurogenic mastermind-like N-terminal" evidence="9">
    <location>
        <begin position="8"/>
        <end position="67"/>
    </location>
</feature>
<feature type="region of interest" description="Disordered" evidence="8">
    <location>
        <begin position="66"/>
        <end position="95"/>
    </location>
</feature>
<evidence type="ECO:0000256" key="4">
    <source>
        <dbReference type="ARBA" id="ARBA00023015"/>
    </source>
</evidence>
<dbReference type="InterPro" id="IPR046369">
    <property type="entry name" value="MAML1-3"/>
</dbReference>
<dbReference type="InParanoid" id="A7SLJ1"/>
<protein>
    <recommendedName>
        <fullName evidence="9">Neurogenic mastermind-like N-terminal domain-containing protein</fullName>
    </recommendedName>
</protein>
<dbReference type="eggNOG" id="ENOG502QWEV">
    <property type="taxonomic scope" value="Eukaryota"/>
</dbReference>
<evidence type="ECO:0000256" key="1">
    <source>
        <dbReference type="ARBA" id="ARBA00004324"/>
    </source>
</evidence>
<evidence type="ECO:0000256" key="3">
    <source>
        <dbReference type="ARBA" id="ARBA00022976"/>
    </source>
</evidence>
<evidence type="ECO:0000313" key="11">
    <source>
        <dbReference type="Proteomes" id="UP000001593"/>
    </source>
</evidence>
<name>A7SLJ1_NEMVE</name>
<dbReference type="SMART" id="SM01275">
    <property type="entry name" value="MamL-1"/>
    <property type="match status" value="1"/>
</dbReference>
<evidence type="ECO:0000256" key="7">
    <source>
        <dbReference type="ARBA" id="ARBA00023242"/>
    </source>
</evidence>
<evidence type="ECO:0000256" key="5">
    <source>
        <dbReference type="ARBA" id="ARBA00023159"/>
    </source>
</evidence>
<keyword evidence="7" id="KW-0539">Nucleus</keyword>
<dbReference type="Proteomes" id="UP000001593">
    <property type="component" value="Unassembled WGS sequence"/>
</dbReference>
<dbReference type="InterPro" id="IPR046370">
    <property type="entry name" value="MAML_N_sf"/>
</dbReference>
<feature type="compositionally biased region" description="Polar residues" evidence="8">
    <location>
        <begin position="81"/>
        <end position="95"/>
    </location>
</feature>
<dbReference type="EMBL" id="DS469699">
    <property type="protein sequence ID" value="EDO35403.1"/>
    <property type="molecule type" value="Genomic_DNA"/>
</dbReference>
<reference evidence="10 11" key="1">
    <citation type="journal article" date="2007" name="Science">
        <title>Sea anemone genome reveals ancestral eumetazoan gene repertoire and genomic organization.</title>
        <authorList>
            <person name="Putnam N.H."/>
            <person name="Srivastava M."/>
            <person name="Hellsten U."/>
            <person name="Dirks B."/>
            <person name="Chapman J."/>
            <person name="Salamov A."/>
            <person name="Terry A."/>
            <person name="Shapiro H."/>
            <person name="Lindquist E."/>
            <person name="Kapitonov V.V."/>
            <person name="Jurka J."/>
            <person name="Genikhovich G."/>
            <person name="Grigoriev I.V."/>
            <person name="Lucas S.M."/>
            <person name="Steele R.E."/>
            <person name="Finnerty J.R."/>
            <person name="Technau U."/>
            <person name="Martindale M.Q."/>
            <person name="Rokhsar D.S."/>
        </authorList>
    </citation>
    <scope>NUCLEOTIDE SEQUENCE [LARGE SCALE GENOMIC DNA]</scope>
    <source>
        <strain evidence="11">CH2 X CH6</strain>
    </source>
</reference>
<keyword evidence="11" id="KW-1185">Reference proteome</keyword>
<dbReference type="GO" id="GO:0003713">
    <property type="term" value="F:transcription coactivator activity"/>
    <property type="evidence" value="ECO:0007669"/>
    <property type="project" value="InterPro"/>
</dbReference>
<dbReference type="GO" id="GO:0007221">
    <property type="term" value="P:positive regulation of transcription of Notch receptor target"/>
    <property type="evidence" value="ECO:0007669"/>
    <property type="project" value="InterPro"/>
</dbReference>
<keyword evidence="4" id="KW-0805">Transcription regulation</keyword>
<accession>A7SLJ1</accession>
<proteinExistence type="inferred from homology"/>
<dbReference type="InterPro" id="IPR019082">
    <property type="entry name" value="Mastermind-like_N"/>
</dbReference>
<dbReference type="GO" id="GO:0016607">
    <property type="term" value="C:nuclear speck"/>
    <property type="evidence" value="ECO:0007669"/>
    <property type="project" value="UniProtKB-SubCell"/>
</dbReference>
<evidence type="ECO:0000256" key="2">
    <source>
        <dbReference type="ARBA" id="ARBA00008081"/>
    </source>
</evidence>